<evidence type="ECO:0000313" key="2">
    <source>
        <dbReference type="EMBL" id="SDF00180.1"/>
    </source>
</evidence>
<sequence length="244" mass="28234">MEYSYAIINSDSTFSHTLRTQLANFKEFNCAGVAEHSSEGLNIILKESPEIIFINLNQNAETCFMMVLELHQYLKHLPVIIGISKSKEYAYDAIKNGFFDYWLQPLNEFDIRKSVLKLQKRDFSSQCTNTTLCLKSYKDYRYISTNEIMYLKADNNTTDVFMKDGSIISAFKTLKTFEDRLPASFMRIHQSYILNTTYISRINYGKSTCTIKNNSTTLPFSKSYKSNIDEVKKILTKSTITTFN</sequence>
<proteinExistence type="predicted"/>
<dbReference type="Pfam" id="PF04397">
    <property type="entry name" value="LytTR"/>
    <property type="match status" value="1"/>
</dbReference>
<dbReference type="GO" id="GO:0000156">
    <property type="term" value="F:phosphorelay response regulator activity"/>
    <property type="evidence" value="ECO:0007669"/>
    <property type="project" value="InterPro"/>
</dbReference>
<organism evidence="2 3">
    <name type="scientific">Cellulophaga baltica</name>
    <dbReference type="NCBI Taxonomy" id="76594"/>
    <lineage>
        <taxon>Bacteria</taxon>
        <taxon>Pseudomonadati</taxon>
        <taxon>Bacteroidota</taxon>
        <taxon>Flavobacteriia</taxon>
        <taxon>Flavobacteriales</taxon>
        <taxon>Flavobacteriaceae</taxon>
        <taxon>Cellulophaga</taxon>
    </lineage>
</organism>
<dbReference type="Gene3D" id="3.40.50.2300">
    <property type="match status" value="1"/>
</dbReference>
<dbReference type="EMBL" id="FNBD01000006">
    <property type="protein sequence ID" value="SDF00180.1"/>
    <property type="molecule type" value="Genomic_DNA"/>
</dbReference>
<feature type="domain" description="HTH LytTR-type" evidence="1">
    <location>
        <begin position="132"/>
        <end position="237"/>
    </location>
</feature>
<name>A0A1G7HI63_9FLAO</name>
<dbReference type="RefSeq" id="WP_034667052.1">
    <property type="nucleotide sequence ID" value="NZ_CANMGP010000004.1"/>
</dbReference>
<dbReference type="AlphaFoldDB" id="A0A1G7HI63"/>
<accession>A0A1G7HI63</accession>
<gene>
    <name evidence="2" type="ORF">SAMN04487992_10695</name>
</gene>
<dbReference type="InterPro" id="IPR007492">
    <property type="entry name" value="LytTR_DNA-bd_dom"/>
</dbReference>
<dbReference type="PANTHER" id="PTHR37299">
    <property type="entry name" value="TRANSCRIPTIONAL REGULATOR-RELATED"/>
    <property type="match status" value="1"/>
</dbReference>
<evidence type="ECO:0000313" key="3">
    <source>
        <dbReference type="Proteomes" id="UP000182114"/>
    </source>
</evidence>
<dbReference type="Proteomes" id="UP000182114">
    <property type="component" value="Unassembled WGS sequence"/>
</dbReference>
<reference evidence="3" key="1">
    <citation type="submission" date="2016-10" db="EMBL/GenBank/DDBJ databases">
        <authorList>
            <person name="Varghese N."/>
            <person name="Submissions S."/>
        </authorList>
    </citation>
    <scope>NUCLEOTIDE SEQUENCE [LARGE SCALE GENOMIC DNA]</scope>
    <source>
        <strain evidence="3">DSM 24729</strain>
    </source>
</reference>
<dbReference type="SMART" id="SM00850">
    <property type="entry name" value="LytTR"/>
    <property type="match status" value="1"/>
</dbReference>
<dbReference type="eggNOG" id="COG3279">
    <property type="taxonomic scope" value="Bacteria"/>
</dbReference>
<dbReference type="InterPro" id="IPR046947">
    <property type="entry name" value="LytR-like"/>
</dbReference>
<keyword evidence="3" id="KW-1185">Reference proteome</keyword>
<dbReference type="Gene3D" id="2.40.50.1020">
    <property type="entry name" value="LytTr DNA-binding domain"/>
    <property type="match status" value="1"/>
</dbReference>
<dbReference type="PROSITE" id="PS50930">
    <property type="entry name" value="HTH_LYTTR"/>
    <property type="match status" value="1"/>
</dbReference>
<dbReference type="SUPFAM" id="SSF52172">
    <property type="entry name" value="CheY-like"/>
    <property type="match status" value="1"/>
</dbReference>
<dbReference type="GO" id="GO:0003677">
    <property type="term" value="F:DNA binding"/>
    <property type="evidence" value="ECO:0007669"/>
    <property type="project" value="InterPro"/>
</dbReference>
<protein>
    <submittedName>
        <fullName evidence="2">Two component transcriptional regulator, LytTR family</fullName>
    </submittedName>
</protein>
<evidence type="ECO:0000259" key="1">
    <source>
        <dbReference type="PROSITE" id="PS50930"/>
    </source>
</evidence>
<dbReference type="InterPro" id="IPR011006">
    <property type="entry name" value="CheY-like_superfamily"/>
</dbReference>
<dbReference type="PANTHER" id="PTHR37299:SF1">
    <property type="entry name" value="STAGE 0 SPORULATION PROTEIN A HOMOLOG"/>
    <property type="match status" value="1"/>
</dbReference>